<dbReference type="InterPro" id="IPR009057">
    <property type="entry name" value="Homeodomain-like_sf"/>
</dbReference>
<evidence type="ECO:0000256" key="3">
    <source>
        <dbReference type="ARBA" id="ARBA00023163"/>
    </source>
</evidence>
<dbReference type="KEGG" id="git:C6V83_15290"/>
<dbReference type="Pfam" id="PF17940">
    <property type="entry name" value="TetR_C_31"/>
    <property type="match status" value="1"/>
</dbReference>
<dbReference type="SUPFAM" id="SSF46689">
    <property type="entry name" value="Homeodomain-like"/>
    <property type="match status" value="1"/>
</dbReference>
<feature type="domain" description="HTH tetR-type" evidence="5">
    <location>
        <begin position="7"/>
        <end position="67"/>
    </location>
</feature>
<dbReference type="OrthoDB" id="5242433at2"/>
<evidence type="ECO:0000259" key="5">
    <source>
        <dbReference type="PROSITE" id="PS50977"/>
    </source>
</evidence>
<accession>A0A2S0KID3</accession>
<keyword evidence="3" id="KW-0804">Transcription</keyword>
<evidence type="ECO:0000256" key="1">
    <source>
        <dbReference type="ARBA" id="ARBA00023015"/>
    </source>
</evidence>
<organism evidence="6 7">
    <name type="scientific">Gordonia iterans</name>
    <dbReference type="NCBI Taxonomy" id="1004901"/>
    <lineage>
        <taxon>Bacteria</taxon>
        <taxon>Bacillati</taxon>
        <taxon>Actinomycetota</taxon>
        <taxon>Actinomycetes</taxon>
        <taxon>Mycobacteriales</taxon>
        <taxon>Gordoniaceae</taxon>
        <taxon>Gordonia</taxon>
    </lineage>
</organism>
<dbReference type="InterPro" id="IPR041583">
    <property type="entry name" value="TetR_C_31"/>
</dbReference>
<evidence type="ECO:0000256" key="4">
    <source>
        <dbReference type="PROSITE-ProRule" id="PRU00335"/>
    </source>
</evidence>
<dbReference type="Proteomes" id="UP000239814">
    <property type="component" value="Chromosome"/>
</dbReference>
<proteinExistence type="predicted"/>
<protein>
    <submittedName>
        <fullName evidence="6">TetR family transcriptional regulator</fullName>
    </submittedName>
</protein>
<dbReference type="PROSITE" id="PS50977">
    <property type="entry name" value="HTH_TETR_2"/>
    <property type="match status" value="1"/>
</dbReference>
<name>A0A2S0KID3_9ACTN</name>
<dbReference type="EMBL" id="CP027433">
    <property type="protein sequence ID" value="AVM01406.1"/>
    <property type="molecule type" value="Genomic_DNA"/>
</dbReference>
<evidence type="ECO:0000313" key="6">
    <source>
        <dbReference type="EMBL" id="AVM01406.1"/>
    </source>
</evidence>
<gene>
    <name evidence="6" type="ORF">C6V83_15290</name>
</gene>
<feature type="DNA-binding region" description="H-T-H motif" evidence="4">
    <location>
        <begin position="30"/>
        <end position="49"/>
    </location>
</feature>
<evidence type="ECO:0000256" key="2">
    <source>
        <dbReference type="ARBA" id="ARBA00023125"/>
    </source>
</evidence>
<dbReference type="GO" id="GO:0000976">
    <property type="term" value="F:transcription cis-regulatory region binding"/>
    <property type="evidence" value="ECO:0007669"/>
    <property type="project" value="TreeGrafter"/>
</dbReference>
<dbReference type="AlphaFoldDB" id="A0A2S0KID3"/>
<dbReference type="Pfam" id="PF00440">
    <property type="entry name" value="TetR_N"/>
    <property type="match status" value="1"/>
</dbReference>
<dbReference type="PANTHER" id="PTHR30055">
    <property type="entry name" value="HTH-TYPE TRANSCRIPTIONAL REGULATOR RUTR"/>
    <property type="match status" value="1"/>
</dbReference>
<dbReference type="InterPro" id="IPR036271">
    <property type="entry name" value="Tet_transcr_reg_TetR-rel_C_sf"/>
</dbReference>
<dbReference type="InterPro" id="IPR001647">
    <property type="entry name" value="HTH_TetR"/>
</dbReference>
<keyword evidence="2 4" id="KW-0238">DNA-binding</keyword>
<dbReference type="Gene3D" id="1.10.357.10">
    <property type="entry name" value="Tetracycline Repressor, domain 2"/>
    <property type="match status" value="1"/>
</dbReference>
<dbReference type="GO" id="GO:0003700">
    <property type="term" value="F:DNA-binding transcription factor activity"/>
    <property type="evidence" value="ECO:0007669"/>
    <property type="project" value="TreeGrafter"/>
</dbReference>
<reference evidence="6 7" key="1">
    <citation type="submission" date="2018-03" db="EMBL/GenBank/DDBJ databases">
        <title>Characteristics and genome of n-alkane degrading marine bacteria Gordonia iterans isolated from crude oil contaminated in Tae-an, South Korea.</title>
        <authorList>
            <person name="Lee S.-S."/>
            <person name="Kim H."/>
        </authorList>
    </citation>
    <scope>NUCLEOTIDE SEQUENCE [LARGE SCALE GENOMIC DNA]</scope>
    <source>
        <strain evidence="6 7">Co17</strain>
    </source>
</reference>
<evidence type="ECO:0000313" key="7">
    <source>
        <dbReference type="Proteomes" id="UP000239814"/>
    </source>
</evidence>
<dbReference type="SUPFAM" id="SSF48498">
    <property type="entry name" value="Tetracyclin repressor-like, C-terminal domain"/>
    <property type="match status" value="1"/>
</dbReference>
<keyword evidence="1" id="KW-0805">Transcription regulation</keyword>
<dbReference type="RefSeq" id="WP_105943114.1">
    <property type="nucleotide sequence ID" value="NZ_CP027433.1"/>
</dbReference>
<keyword evidence="7" id="KW-1185">Reference proteome</keyword>
<sequence length="204" mass="22666">MARVEASVRSKQLIAAARRILSREGVNRTSLRGVAAEGGVPLGTLQYVFPTREKLLRTVIEDVVGEIAEVVDSSALGGRGLEYGMRHGIRAFWSRLAANRDLQIMQFELTTYSLREPGQQDLARWQYASYTETIAGWCREAAESADEECAIPFEQLGRIIVASIDGLILQYVCDPDDRRAESDLDTVIDMLVAFAAPRPRPLHT</sequence>
<dbReference type="PANTHER" id="PTHR30055:SF234">
    <property type="entry name" value="HTH-TYPE TRANSCRIPTIONAL REGULATOR BETI"/>
    <property type="match status" value="1"/>
</dbReference>
<dbReference type="InterPro" id="IPR050109">
    <property type="entry name" value="HTH-type_TetR-like_transc_reg"/>
</dbReference>